<organism evidence="2 3">
    <name type="scientific">Henosepilachna vigintioctopunctata</name>
    <dbReference type="NCBI Taxonomy" id="420089"/>
    <lineage>
        <taxon>Eukaryota</taxon>
        <taxon>Metazoa</taxon>
        <taxon>Ecdysozoa</taxon>
        <taxon>Arthropoda</taxon>
        <taxon>Hexapoda</taxon>
        <taxon>Insecta</taxon>
        <taxon>Pterygota</taxon>
        <taxon>Neoptera</taxon>
        <taxon>Endopterygota</taxon>
        <taxon>Coleoptera</taxon>
        <taxon>Polyphaga</taxon>
        <taxon>Cucujiformia</taxon>
        <taxon>Coccinelloidea</taxon>
        <taxon>Coccinellidae</taxon>
        <taxon>Epilachninae</taxon>
        <taxon>Epilachnini</taxon>
        <taxon>Henosepilachna</taxon>
    </lineage>
</organism>
<dbReference type="Gene3D" id="2.70.220.10">
    <property type="entry name" value="Ganglioside GM2 activator"/>
    <property type="match status" value="1"/>
</dbReference>
<protein>
    <recommendedName>
        <fullName evidence="4">MD-2-related lipid-recognition domain-containing protein</fullName>
    </recommendedName>
</protein>
<dbReference type="InterPro" id="IPR036846">
    <property type="entry name" value="GM2-AP_sf"/>
</dbReference>
<sequence>MYCMMQGRKWFEIVRFQNCKGTENLPWKIDTFKKHDYSRHNRTLDIVVKVEKETKNLWSQFDLYKCNLNGLPDTCEYYMKDFKVMNICDSIGRKGQLWSNFVDGIQPRMRCPIKPGVYQSHFSIDDEAFKFVPLPTGLWKLKSYFYQDKERLGCVNVDIRILNNPKI</sequence>
<gene>
    <name evidence="2" type="ORF">WA026_007245</name>
</gene>
<dbReference type="Proteomes" id="UP001431783">
    <property type="component" value="Unassembled WGS sequence"/>
</dbReference>
<evidence type="ECO:0008006" key="4">
    <source>
        <dbReference type="Google" id="ProtNLM"/>
    </source>
</evidence>
<dbReference type="AlphaFoldDB" id="A0AAW1UX50"/>
<evidence type="ECO:0000313" key="3">
    <source>
        <dbReference type="Proteomes" id="UP001431783"/>
    </source>
</evidence>
<reference evidence="2 3" key="1">
    <citation type="submission" date="2023-03" db="EMBL/GenBank/DDBJ databases">
        <title>Genome insight into feeding habits of ladybird beetles.</title>
        <authorList>
            <person name="Li H.-S."/>
            <person name="Huang Y.-H."/>
            <person name="Pang H."/>
        </authorList>
    </citation>
    <scope>NUCLEOTIDE SEQUENCE [LARGE SCALE GENOMIC DNA]</scope>
    <source>
        <strain evidence="2">SYSU_2023b</strain>
        <tissue evidence="2">Whole body</tissue>
    </source>
</reference>
<keyword evidence="3" id="KW-1185">Reference proteome</keyword>
<dbReference type="EMBL" id="JARQZJ010000093">
    <property type="protein sequence ID" value="KAK9884401.1"/>
    <property type="molecule type" value="Genomic_DNA"/>
</dbReference>
<name>A0AAW1UX50_9CUCU</name>
<evidence type="ECO:0000256" key="1">
    <source>
        <dbReference type="ARBA" id="ARBA00022729"/>
    </source>
</evidence>
<comment type="caution">
    <text evidence="2">The sequence shown here is derived from an EMBL/GenBank/DDBJ whole genome shotgun (WGS) entry which is preliminary data.</text>
</comment>
<evidence type="ECO:0000313" key="2">
    <source>
        <dbReference type="EMBL" id="KAK9884401.1"/>
    </source>
</evidence>
<keyword evidence="1" id="KW-0732">Signal</keyword>
<proteinExistence type="predicted"/>
<accession>A0AAW1UX50</accession>